<dbReference type="InterPro" id="IPR036117">
    <property type="entry name" value="DhaL_dom_sf"/>
</dbReference>
<keyword evidence="3" id="KW-1185">Reference proteome</keyword>
<dbReference type="InterPro" id="IPR004007">
    <property type="entry name" value="DhaL_dom"/>
</dbReference>
<evidence type="ECO:0000313" key="2">
    <source>
        <dbReference type="EMBL" id="CAI9777425.1"/>
    </source>
</evidence>
<name>A0AAD1ZX25_9LAMI</name>
<evidence type="ECO:0000259" key="1">
    <source>
        <dbReference type="Pfam" id="PF02734"/>
    </source>
</evidence>
<dbReference type="EMBL" id="OU503050">
    <property type="protein sequence ID" value="CAI9777425.1"/>
    <property type="molecule type" value="Genomic_DNA"/>
</dbReference>
<evidence type="ECO:0000313" key="3">
    <source>
        <dbReference type="Proteomes" id="UP000834106"/>
    </source>
</evidence>
<accession>A0AAD1ZX25</accession>
<dbReference type="Pfam" id="PF02734">
    <property type="entry name" value="Dak2"/>
    <property type="match status" value="1"/>
</dbReference>
<dbReference type="AlphaFoldDB" id="A0AAD1ZX25"/>
<feature type="domain" description="DhaL" evidence="1">
    <location>
        <begin position="13"/>
        <end position="72"/>
    </location>
</feature>
<proteinExistence type="predicted"/>
<organism evidence="2 3">
    <name type="scientific">Fraxinus pennsylvanica</name>
    <dbReference type="NCBI Taxonomy" id="56036"/>
    <lineage>
        <taxon>Eukaryota</taxon>
        <taxon>Viridiplantae</taxon>
        <taxon>Streptophyta</taxon>
        <taxon>Embryophyta</taxon>
        <taxon>Tracheophyta</taxon>
        <taxon>Spermatophyta</taxon>
        <taxon>Magnoliopsida</taxon>
        <taxon>eudicotyledons</taxon>
        <taxon>Gunneridae</taxon>
        <taxon>Pentapetalae</taxon>
        <taxon>asterids</taxon>
        <taxon>lamiids</taxon>
        <taxon>Lamiales</taxon>
        <taxon>Oleaceae</taxon>
        <taxon>Oleeae</taxon>
        <taxon>Fraxinus</taxon>
    </lineage>
</organism>
<dbReference type="GO" id="GO:0006071">
    <property type="term" value="P:glycerol metabolic process"/>
    <property type="evidence" value="ECO:0007669"/>
    <property type="project" value="InterPro"/>
</dbReference>
<protein>
    <recommendedName>
        <fullName evidence="1">DhaL domain-containing protein</fullName>
    </recommendedName>
</protein>
<dbReference type="Proteomes" id="UP000834106">
    <property type="component" value="Chromosome 15"/>
</dbReference>
<dbReference type="SUPFAM" id="SSF101473">
    <property type="entry name" value="DhaL-like"/>
    <property type="match status" value="1"/>
</dbReference>
<dbReference type="Gene3D" id="1.25.40.340">
    <property type="match status" value="1"/>
</dbReference>
<sequence length="106" mass="11681">MIKCLSTLRSHSYRTLLDALIPALSVLKEKLTAGDDPVEAFVLSAEAVVAGAESTKHMLFLVKRNSKLKIKSKPNTSHHVLNSDLISNSFRNAKKNGDVTLHLEKK</sequence>
<gene>
    <name evidence="2" type="ORF">FPE_LOCUS24855</name>
</gene>
<dbReference type="GO" id="GO:0004371">
    <property type="term" value="F:glycerone kinase activity"/>
    <property type="evidence" value="ECO:0007669"/>
    <property type="project" value="InterPro"/>
</dbReference>
<reference evidence="2" key="1">
    <citation type="submission" date="2023-05" db="EMBL/GenBank/DDBJ databases">
        <authorList>
            <person name="Huff M."/>
        </authorList>
    </citation>
    <scope>NUCLEOTIDE SEQUENCE</scope>
</reference>